<dbReference type="Pfam" id="PF04571">
    <property type="entry name" value="Lipin_N"/>
    <property type="match status" value="1"/>
</dbReference>
<comment type="cofactor">
    <cofactor evidence="1">
        <name>Mg(2+)</name>
        <dbReference type="ChEBI" id="CHEBI:18420"/>
    </cofactor>
</comment>
<proteinExistence type="inferred from homology"/>
<dbReference type="Proteomes" id="UP000087171">
    <property type="component" value="Chromosome Ca3"/>
</dbReference>
<dbReference type="InterPro" id="IPR036412">
    <property type="entry name" value="HAD-like_sf"/>
</dbReference>
<evidence type="ECO:0000313" key="7">
    <source>
        <dbReference type="Proteomes" id="UP000087171"/>
    </source>
</evidence>
<sequence>MNVVGKFGNLITKGVYSVATPFHPFGGAVDVIVVQQQDGTFRSTPWYVRFGKFQGVLKGAEKIVKINVNGVEANFHMYLDNSGEAYFVKEVDEDDKESESNVAAEAATNFESLTEGSGVKIDYENLSVDDITGHRLEHTVSDPGVLQLKGEDCSSVLPKLQKAESDIGRRFYDFQDDQPTIEGSADLLEYGSSQYDNLDGENFVDLQGSLPEVVLVSVDGHILTAPISESEQTEENLQLKIPQFHLGPGEGTEFYEGNEEFSTGEDACSTDYVSQLDASTADVPSSIYSSNIGKEGPSCYTEETETEEVASCTKRDSVFKSCLDLHELAQQQAENDNSQDEGSSLVDQNSAGESNENCSVVDENEQERTKQSRNIDEASTLTPTSGSGTNDTEWNESQQILAHESTSEEDKVMVSQTTTSNDGDQSHSGLRFDISLCGHELKAGMGFTAAAGVFEAHQISEEEFRCSAASITKNKNLVVKFRERYLLWEKAAPLVLGTAAFDYDLPVNPEDTIPVGEDDVLKSRDDNPGPSSSGRRWRLWPMAFRKVKTVEHTSGDESSEDIFVDSESDLLGSVVEPTPSSGSRESPRKQFVRTNVATNEMVASLNLKDGQNIVTFNFSTRVLGAQQVDAHIYLWKWNARIVISDVDGTITKSDVLGQFMPLVGKDWNQTGVARLFSAIKENGYQLLFLSARAIVQAYLTRNFLVNLKQDGKTLPNGPVVISPDGLFPSLYREVIRRAPHEFKIACLEDIKRLFPSDYNPFYAGFGNRDTDELSYSKIGIPKGKIFIINPKGEVAISHRIDAKSYTSLHTLVNDMFPPTSLLEQEDFNSWNYWRMPFPEID</sequence>
<keyword evidence="4" id="KW-0378">Hydrolase</keyword>
<dbReference type="Pfam" id="PF16876">
    <property type="entry name" value="Lipin_mid"/>
    <property type="match status" value="1"/>
</dbReference>
<evidence type="ECO:0000256" key="4">
    <source>
        <dbReference type="ARBA" id="ARBA00022801"/>
    </source>
</evidence>
<organism evidence="7 8">
    <name type="scientific">Cicer arietinum</name>
    <name type="common">Chickpea</name>
    <name type="synonym">Garbanzo</name>
    <dbReference type="NCBI Taxonomy" id="3827"/>
    <lineage>
        <taxon>Eukaryota</taxon>
        <taxon>Viridiplantae</taxon>
        <taxon>Streptophyta</taxon>
        <taxon>Embryophyta</taxon>
        <taxon>Tracheophyta</taxon>
        <taxon>Spermatophyta</taxon>
        <taxon>Magnoliopsida</taxon>
        <taxon>eudicotyledons</taxon>
        <taxon>Gunneridae</taxon>
        <taxon>Pentapetalae</taxon>
        <taxon>rosids</taxon>
        <taxon>fabids</taxon>
        <taxon>Fabales</taxon>
        <taxon>Fabaceae</taxon>
        <taxon>Papilionoideae</taxon>
        <taxon>50 kb inversion clade</taxon>
        <taxon>NPAAA clade</taxon>
        <taxon>Hologalegina</taxon>
        <taxon>IRL clade</taxon>
        <taxon>Cicereae</taxon>
        <taxon>Cicer</taxon>
    </lineage>
</organism>
<dbReference type="PANTHER" id="PTHR12181:SF59">
    <property type="entry name" value="PHOSPHATIDATE PHOSPHATASE PAH1"/>
    <property type="match status" value="1"/>
</dbReference>
<reference evidence="7" key="1">
    <citation type="journal article" date="2013" name="Nat. Biotechnol.">
        <title>Draft genome sequence of chickpea (Cicer arietinum) provides a resource for trait improvement.</title>
        <authorList>
            <person name="Varshney R.K."/>
            <person name="Song C."/>
            <person name="Saxena R.K."/>
            <person name="Azam S."/>
            <person name="Yu S."/>
            <person name="Sharpe A.G."/>
            <person name="Cannon S."/>
            <person name="Baek J."/>
            <person name="Rosen B.D."/>
            <person name="Tar'an B."/>
            <person name="Millan T."/>
            <person name="Zhang X."/>
            <person name="Ramsay L.D."/>
            <person name="Iwata A."/>
            <person name="Wang Y."/>
            <person name="Nelson W."/>
            <person name="Farmer A.D."/>
            <person name="Gaur P.M."/>
            <person name="Soderlund C."/>
            <person name="Penmetsa R.V."/>
            <person name="Xu C."/>
            <person name="Bharti A.K."/>
            <person name="He W."/>
            <person name="Winter P."/>
            <person name="Zhao S."/>
            <person name="Hane J.K."/>
            <person name="Carrasquilla-Garcia N."/>
            <person name="Condie J.A."/>
            <person name="Upadhyaya H.D."/>
            <person name="Luo M.C."/>
            <person name="Thudi M."/>
            <person name="Gowda C.L."/>
            <person name="Singh N.P."/>
            <person name="Lichtenzveig J."/>
            <person name="Gali K.K."/>
            <person name="Rubio J."/>
            <person name="Nadarajan N."/>
            <person name="Dolezel J."/>
            <person name="Bansal K.C."/>
            <person name="Xu X."/>
            <person name="Edwards D."/>
            <person name="Zhang G."/>
            <person name="Kahl G."/>
            <person name="Gil J."/>
            <person name="Singh K.B."/>
            <person name="Datta S.K."/>
            <person name="Jackson S.A."/>
            <person name="Wang J."/>
            <person name="Cook D.R."/>
        </authorList>
    </citation>
    <scope>NUCLEOTIDE SEQUENCE [LARGE SCALE GENOMIC DNA]</scope>
    <source>
        <strain evidence="7">cv. CDC Frontier</strain>
    </source>
</reference>
<dbReference type="Pfam" id="PF08235">
    <property type="entry name" value="LNS2"/>
    <property type="match status" value="1"/>
</dbReference>
<evidence type="ECO:0000313" key="8">
    <source>
        <dbReference type="RefSeq" id="XP_004493909.1"/>
    </source>
</evidence>
<dbReference type="KEGG" id="cam:101502844"/>
<dbReference type="SUPFAM" id="SSF56784">
    <property type="entry name" value="HAD-like"/>
    <property type="match status" value="1"/>
</dbReference>
<feature type="compositionally biased region" description="Polar residues" evidence="5">
    <location>
        <begin position="332"/>
        <end position="358"/>
    </location>
</feature>
<dbReference type="PANTHER" id="PTHR12181">
    <property type="entry name" value="LIPIN"/>
    <property type="match status" value="1"/>
</dbReference>
<evidence type="ECO:0000259" key="6">
    <source>
        <dbReference type="SMART" id="SM00775"/>
    </source>
</evidence>
<dbReference type="eggNOG" id="KOG2116">
    <property type="taxonomic scope" value="Eukaryota"/>
</dbReference>
<evidence type="ECO:0000256" key="5">
    <source>
        <dbReference type="SAM" id="MobiDB-lite"/>
    </source>
</evidence>
<dbReference type="InterPro" id="IPR026058">
    <property type="entry name" value="LIPIN"/>
</dbReference>
<dbReference type="GeneID" id="101502844"/>
<dbReference type="InterPro" id="IPR031703">
    <property type="entry name" value="Lipin_mid"/>
</dbReference>
<keyword evidence="7" id="KW-1185">Reference proteome</keyword>
<dbReference type="OrthoDB" id="4567at2759"/>
<gene>
    <name evidence="8" type="primary">LOC101502844</name>
</gene>
<protein>
    <recommendedName>
        <fullName evidence="3">phosphatidate phosphatase</fullName>
        <ecNumber evidence="3">3.1.3.4</ecNumber>
    </recommendedName>
</protein>
<feature type="compositionally biased region" description="Basic and acidic residues" evidence="5">
    <location>
        <begin position="366"/>
        <end position="376"/>
    </location>
</feature>
<evidence type="ECO:0000256" key="3">
    <source>
        <dbReference type="ARBA" id="ARBA00012638"/>
    </source>
</evidence>
<dbReference type="RefSeq" id="XP_004493909.1">
    <property type="nucleotide sequence ID" value="XM_004493852.3"/>
</dbReference>
<dbReference type="AlphaFoldDB" id="A0A1S2XSN0"/>
<comment type="similarity">
    <text evidence="2">Belongs to the lipin family.</text>
</comment>
<feature type="compositionally biased region" description="Polar residues" evidence="5">
    <location>
        <begin position="377"/>
        <end position="400"/>
    </location>
</feature>
<feature type="domain" description="LNS2/PITP" evidence="6">
    <location>
        <begin position="641"/>
        <end position="797"/>
    </location>
</feature>
<evidence type="ECO:0000256" key="2">
    <source>
        <dbReference type="ARBA" id="ARBA00005476"/>
    </source>
</evidence>
<accession>A0A1S2XSN0</accession>
<reference evidence="8" key="2">
    <citation type="submission" date="2025-08" db="UniProtKB">
        <authorList>
            <consortium name="RefSeq"/>
        </authorList>
    </citation>
    <scope>IDENTIFICATION</scope>
    <source>
        <tissue evidence="8">Etiolated seedlings</tissue>
    </source>
</reference>
<dbReference type="SMART" id="SM00775">
    <property type="entry name" value="LNS2"/>
    <property type="match status" value="1"/>
</dbReference>
<evidence type="ECO:0000256" key="1">
    <source>
        <dbReference type="ARBA" id="ARBA00001946"/>
    </source>
</evidence>
<dbReference type="InterPro" id="IPR031315">
    <property type="entry name" value="LNS2/PITP"/>
</dbReference>
<dbReference type="STRING" id="3827.A0A1S2XSN0"/>
<dbReference type="GO" id="GO:0008195">
    <property type="term" value="F:phosphatidate phosphatase activity"/>
    <property type="evidence" value="ECO:0007669"/>
    <property type="project" value="UniProtKB-EC"/>
</dbReference>
<dbReference type="PaxDb" id="3827-XP_004493909.1"/>
<feature type="compositionally biased region" description="Polar residues" evidence="5">
    <location>
        <begin position="414"/>
        <end position="427"/>
    </location>
</feature>
<feature type="region of interest" description="Disordered" evidence="5">
    <location>
        <begin position="513"/>
        <end position="535"/>
    </location>
</feature>
<dbReference type="InterPro" id="IPR007651">
    <property type="entry name" value="Lipin_N"/>
</dbReference>
<name>A0A1S2XSN0_CICAR</name>
<feature type="region of interest" description="Disordered" evidence="5">
    <location>
        <begin position="332"/>
        <end position="427"/>
    </location>
</feature>
<dbReference type="InterPro" id="IPR013209">
    <property type="entry name" value="LNS2"/>
</dbReference>
<dbReference type="EC" id="3.1.3.4" evidence="3"/>